<feature type="compositionally biased region" description="Basic residues" evidence="1">
    <location>
        <begin position="885"/>
        <end position="895"/>
    </location>
</feature>
<evidence type="ECO:0008006" key="4">
    <source>
        <dbReference type="Google" id="ProtNLM"/>
    </source>
</evidence>
<dbReference type="Proteomes" id="UP001642260">
    <property type="component" value="Unassembled WGS sequence"/>
</dbReference>
<dbReference type="PANTHER" id="PTHR35504">
    <property type="entry name" value="PROTEIN EMBRYONIC FLOWER 1"/>
    <property type="match status" value="1"/>
</dbReference>
<dbReference type="AlphaFoldDB" id="A0ABC8JYV2"/>
<gene>
    <name evidence="2" type="ORF">ERUC_LOCUS17034</name>
</gene>
<evidence type="ECO:0000313" key="2">
    <source>
        <dbReference type="EMBL" id="CAH8346958.1"/>
    </source>
</evidence>
<accession>A0ABC8JYV2</accession>
<comment type="caution">
    <text evidence="2">The sequence shown here is derived from an EMBL/GenBank/DDBJ whole genome shotgun (WGS) entry which is preliminary data.</text>
</comment>
<name>A0ABC8JYV2_ERUVS</name>
<feature type="region of interest" description="Disordered" evidence="1">
    <location>
        <begin position="541"/>
        <end position="567"/>
    </location>
</feature>
<organism evidence="2 3">
    <name type="scientific">Eruca vesicaria subsp. sativa</name>
    <name type="common">Garden rocket</name>
    <name type="synonym">Eruca sativa</name>
    <dbReference type="NCBI Taxonomy" id="29727"/>
    <lineage>
        <taxon>Eukaryota</taxon>
        <taxon>Viridiplantae</taxon>
        <taxon>Streptophyta</taxon>
        <taxon>Embryophyta</taxon>
        <taxon>Tracheophyta</taxon>
        <taxon>Spermatophyta</taxon>
        <taxon>Magnoliopsida</taxon>
        <taxon>eudicotyledons</taxon>
        <taxon>Gunneridae</taxon>
        <taxon>Pentapetalae</taxon>
        <taxon>rosids</taxon>
        <taxon>malvids</taxon>
        <taxon>Brassicales</taxon>
        <taxon>Brassicaceae</taxon>
        <taxon>Brassiceae</taxon>
        <taxon>Eruca</taxon>
    </lineage>
</organism>
<dbReference type="InterPro" id="IPR034583">
    <property type="entry name" value="EMF1"/>
</dbReference>
<protein>
    <recommendedName>
        <fullName evidence="4">Embryonic flower 1</fullName>
    </recommendedName>
</protein>
<feature type="compositionally biased region" description="Basic and acidic residues" evidence="1">
    <location>
        <begin position="584"/>
        <end position="593"/>
    </location>
</feature>
<dbReference type="EMBL" id="CAKOAT010155155">
    <property type="protein sequence ID" value="CAH8346958.1"/>
    <property type="molecule type" value="Genomic_DNA"/>
</dbReference>
<evidence type="ECO:0000313" key="3">
    <source>
        <dbReference type="Proteomes" id="UP001642260"/>
    </source>
</evidence>
<proteinExistence type="predicted"/>
<feature type="region of interest" description="Disordered" evidence="1">
    <location>
        <begin position="883"/>
        <end position="905"/>
    </location>
</feature>
<sequence length="998" mass="112104">MGSSIKINSISIDLAGGAKEINMVKCDHFSIRGFVAETRERDHNKCWPFPEESVSLVDQESYSLPSLSVPKFRWWRCMSCIRDIDADGTKDRGLHPNSSSISKKKLNRNSFAILSQSNLNSLTVIDQEKERRIDIAGNAVEVNEDINCKRSQKDDQRATTFLKRVNSKSRKLVRNKKAKVTDISSWKEKHNVGGQAVTTFGSSEVAGVVEDTPPKAIKNHHKDSLVLMESDNGSSESINLSMTGLQRRKTRKVRRLSELLDQPETKTSGGIRKEESSPSKRGRKRKVLLPENNYVSRKLITVGGTSENNASKSCDSNQDYSTSADCGFERDLLTKGKQKNRRFQVVDEFVPCETSQEGVGKNDPDPLHSSFKEKYSVLCPLSDPRTEKKLSLTRKKKNKAVSVNGKSTLISFGSQYTRDLLNNEKRVGSLFEASEGYFRKPFLHQPSGRPVNNDHVRSRDVEANSLGEFGSSSKSNTVGWLRTGVDAAVDFSSNNNTDRLSFQNFNLRNTSEVADRSFLIQKVKLDADRKGKTVMFQEHHHVATTNKSQSHDRKENNTPEDQNDDIPMEIVELLAKNQYERCLPDKEDDKHPSQETTTHKPKNTLLIDLNETYDNGASLEDNNNTSKPCDSNARREEQHFVTGKQHKSLDFFPISISQPFVPSPFGIFPPPTTQDNRFSGQTCQWLGNVPTMSIQPPYRVLRACNTCQSVPQAPSHPIWASSMRPPQPQCHHHTPVSFNMDPSTKLGMLSQAPPSNESAWNLNSVAANGKQKCGSSSEFSFGCKHGGGVNNSESSIPALHLLSLMDPRVGPNPSDHHQGNTKATTKRHFPHVSQLPKERIEIQTGDSSKTAAYQTKNQFPYDYYNKSFPIGTSSFSFQNTQPSWIHHHQEKKSKRKDTSSNDQGRFQLLGASDSMKLPLKFHMMDKEKKQNRKAERCSNASTWLQKNSCGPIVCSVNRNPADFTIAEHGNVYMLTGESLKVRKRSTYKKKTSLFKEQT</sequence>
<evidence type="ECO:0000256" key="1">
    <source>
        <dbReference type="SAM" id="MobiDB-lite"/>
    </source>
</evidence>
<dbReference type="PANTHER" id="PTHR35504:SF1">
    <property type="entry name" value="PROTEIN EMBRYONIC FLOWER 1"/>
    <property type="match status" value="1"/>
</dbReference>
<feature type="compositionally biased region" description="Polar residues" evidence="1">
    <location>
        <begin position="233"/>
        <end position="244"/>
    </location>
</feature>
<keyword evidence="3" id="KW-1185">Reference proteome</keyword>
<reference evidence="2 3" key="1">
    <citation type="submission" date="2022-03" db="EMBL/GenBank/DDBJ databases">
        <authorList>
            <person name="Macdonald S."/>
            <person name="Ahmed S."/>
            <person name="Newling K."/>
        </authorList>
    </citation>
    <scope>NUCLEOTIDE SEQUENCE [LARGE SCALE GENOMIC DNA]</scope>
</reference>
<feature type="region of interest" description="Disordered" evidence="1">
    <location>
        <begin position="233"/>
        <end position="290"/>
    </location>
</feature>
<feature type="region of interest" description="Disordered" evidence="1">
    <location>
        <begin position="584"/>
        <end position="603"/>
    </location>
</feature>